<reference evidence="2 3" key="1">
    <citation type="submission" date="2019-04" db="EMBL/GenBank/DDBJ databases">
        <title>An improved genome assembly and genetic linkage map for asparagus bean, Vigna unguiculata ssp. sesquipedialis.</title>
        <authorList>
            <person name="Xia Q."/>
            <person name="Zhang R."/>
            <person name="Dong Y."/>
        </authorList>
    </citation>
    <scope>NUCLEOTIDE SEQUENCE [LARGE SCALE GENOMIC DNA]</scope>
    <source>
        <tissue evidence="2">Leaf</tissue>
    </source>
</reference>
<proteinExistence type="predicted"/>
<feature type="region of interest" description="Disordered" evidence="1">
    <location>
        <begin position="142"/>
        <end position="192"/>
    </location>
</feature>
<feature type="compositionally biased region" description="Basic and acidic residues" evidence="1">
    <location>
        <begin position="150"/>
        <end position="161"/>
    </location>
</feature>
<feature type="compositionally biased region" description="Basic and acidic residues" evidence="1">
    <location>
        <begin position="172"/>
        <end position="192"/>
    </location>
</feature>
<gene>
    <name evidence="2" type="ORF">DEO72_LG10g2456</name>
</gene>
<evidence type="ECO:0000313" key="2">
    <source>
        <dbReference type="EMBL" id="QCE11223.1"/>
    </source>
</evidence>
<dbReference type="EMBL" id="CP039354">
    <property type="protein sequence ID" value="QCE11223.1"/>
    <property type="molecule type" value="Genomic_DNA"/>
</dbReference>
<dbReference type="AlphaFoldDB" id="A0A4D6NBL0"/>
<keyword evidence="3" id="KW-1185">Reference proteome</keyword>
<evidence type="ECO:0000256" key="1">
    <source>
        <dbReference type="SAM" id="MobiDB-lite"/>
    </source>
</evidence>
<name>A0A4D6NBL0_VIGUN</name>
<accession>A0A4D6NBL0</accession>
<dbReference type="Proteomes" id="UP000501690">
    <property type="component" value="Linkage Group LG10"/>
</dbReference>
<organism evidence="2 3">
    <name type="scientific">Vigna unguiculata</name>
    <name type="common">Cowpea</name>
    <dbReference type="NCBI Taxonomy" id="3917"/>
    <lineage>
        <taxon>Eukaryota</taxon>
        <taxon>Viridiplantae</taxon>
        <taxon>Streptophyta</taxon>
        <taxon>Embryophyta</taxon>
        <taxon>Tracheophyta</taxon>
        <taxon>Spermatophyta</taxon>
        <taxon>Magnoliopsida</taxon>
        <taxon>eudicotyledons</taxon>
        <taxon>Gunneridae</taxon>
        <taxon>Pentapetalae</taxon>
        <taxon>rosids</taxon>
        <taxon>fabids</taxon>
        <taxon>Fabales</taxon>
        <taxon>Fabaceae</taxon>
        <taxon>Papilionoideae</taxon>
        <taxon>50 kb inversion clade</taxon>
        <taxon>NPAAA clade</taxon>
        <taxon>indigoferoid/millettioid clade</taxon>
        <taxon>Phaseoleae</taxon>
        <taxon>Vigna</taxon>
    </lineage>
</organism>
<protein>
    <submittedName>
        <fullName evidence="2">Uncharacterized protein</fullName>
    </submittedName>
</protein>
<sequence length="192" mass="21066">MAVWFCAKASLCGRRPLCSLMAAWFCAKASLCGRRPLCSLMAVYLGMKEGDKRTMGSDNFFEVEKTIGKTGFDSQSFPSKLKLFHSISLSCSQSCGAHCWVYKSFGLALSSLAQASESSLSESIRKSTQVLRELSLKRRVPVLSESPSRSGEEVSPKREDALANFPLFSSPRLDEGGSPKRETLSPERDFSA</sequence>
<evidence type="ECO:0000313" key="3">
    <source>
        <dbReference type="Proteomes" id="UP000501690"/>
    </source>
</evidence>